<reference evidence="7" key="3">
    <citation type="submission" date="2025-09" db="UniProtKB">
        <authorList>
            <consortium name="Ensembl"/>
        </authorList>
    </citation>
    <scope>IDENTIFICATION</scope>
</reference>
<dbReference type="Ensembl" id="ENSSSUT00005008222.1">
    <property type="protein sequence ID" value="ENSSSUP00005007133.1"/>
    <property type="gene ID" value="ENSSSUG00005004596.1"/>
</dbReference>
<feature type="compositionally biased region" description="Basic and acidic residues" evidence="5">
    <location>
        <begin position="286"/>
        <end position="306"/>
    </location>
</feature>
<keyword evidence="2 4" id="KW-0727">SH2 domain</keyword>
<dbReference type="PANTHER" id="PTHR15127">
    <property type="entry name" value="HEAVYWEIGHT, ISOFORM A"/>
    <property type="match status" value="1"/>
</dbReference>
<feature type="compositionally biased region" description="Basic and acidic residues" evidence="5">
    <location>
        <begin position="356"/>
        <end position="366"/>
    </location>
</feature>
<dbReference type="Pfam" id="PF00017">
    <property type="entry name" value="SH2"/>
    <property type="match status" value="1"/>
</dbReference>
<dbReference type="PANTHER" id="PTHR15127:SF29">
    <property type="entry name" value="SH2 DOMAIN-CONTAINING ADAPTER PROTEIN E"/>
    <property type="match status" value="1"/>
</dbReference>
<keyword evidence="1" id="KW-0597">Phosphoprotein</keyword>
<protein>
    <recommendedName>
        <fullName evidence="3">SH2 domain-containing adapter protein E</fullName>
    </recommendedName>
</protein>
<feature type="region of interest" description="Disordered" evidence="5">
    <location>
        <begin position="326"/>
        <end position="369"/>
    </location>
</feature>
<feature type="region of interest" description="Disordered" evidence="5">
    <location>
        <begin position="249"/>
        <end position="306"/>
    </location>
</feature>
<dbReference type="GO" id="GO:0001784">
    <property type="term" value="F:phosphotyrosine residue binding"/>
    <property type="evidence" value="ECO:0007669"/>
    <property type="project" value="TreeGrafter"/>
</dbReference>
<evidence type="ECO:0000313" key="7">
    <source>
        <dbReference type="Ensembl" id="ENSSSUP00005007133.1"/>
    </source>
</evidence>
<evidence type="ECO:0000313" key="8">
    <source>
        <dbReference type="Proteomes" id="UP000472268"/>
    </source>
</evidence>
<dbReference type="InterPro" id="IPR051846">
    <property type="entry name" value="SH2_domain_adapters"/>
</dbReference>
<evidence type="ECO:0000256" key="4">
    <source>
        <dbReference type="PROSITE-ProRule" id="PRU00191"/>
    </source>
</evidence>
<feature type="compositionally biased region" description="Gly residues" evidence="5">
    <location>
        <begin position="146"/>
        <end position="157"/>
    </location>
</feature>
<dbReference type="OMA" id="WFKEFPM"/>
<feature type="compositionally biased region" description="Basic and acidic residues" evidence="5">
    <location>
        <begin position="191"/>
        <end position="201"/>
    </location>
</feature>
<feature type="compositionally biased region" description="Basic and acidic residues" evidence="5">
    <location>
        <begin position="327"/>
        <end position="339"/>
    </location>
</feature>
<accession>A0A673T5F9</accession>
<feature type="compositionally biased region" description="Polar residues" evidence="5">
    <location>
        <begin position="1"/>
        <end position="14"/>
    </location>
</feature>
<dbReference type="FunFam" id="3.30.505.10:FF:000067">
    <property type="entry name" value="Src homology 2 domain-containing E"/>
    <property type="match status" value="1"/>
</dbReference>
<organism evidence="7 8">
    <name type="scientific">Suricata suricatta</name>
    <name type="common">Meerkat</name>
    <dbReference type="NCBI Taxonomy" id="37032"/>
    <lineage>
        <taxon>Eukaryota</taxon>
        <taxon>Metazoa</taxon>
        <taxon>Chordata</taxon>
        <taxon>Craniata</taxon>
        <taxon>Vertebrata</taxon>
        <taxon>Euteleostomi</taxon>
        <taxon>Mammalia</taxon>
        <taxon>Eutheria</taxon>
        <taxon>Laurasiatheria</taxon>
        <taxon>Carnivora</taxon>
        <taxon>Feliformia</taxon>
        <taxon>Herpestidae</taxon>
        <taxon>Suricata</taxon>
    </lineage>
</organism>
<dbReference type="InterPro" id="IPR000980">
    <property type="entry name" value="SH2"/>
</dbReference>
<dbReference type="SMART" id="SM00252">
    <property type="entry name" value="SH2"/>
    <property type="match status" value="1"/>
</dbReference>
<keyword evidence="8" id="KW-1185">Reference proteome</keyword>
<evidence type="ECO:0000259" key="6">
    <source>
        <dbReference type="PROSITE" id="PS50001"/>
    </source>
</evidence>
<dbReference type="SUPFAM" id="SSF55550">
    <property type="entry name" value="SH2 domain"/>
    <property type="match status" value="1"/>
</dbReference>
<proteinExistence type="predicted"/>
<feature type="region of interest" description="Disordered" evidence="5">
    <location>
        <begin position="1"/>
        <end position="223"/>
    </location>
</feature>
<evidence type="ECO:0000256" key="5">
    <source>
        <dbReference type="SAM" id="MobiDB-lite"/>
    </source>
</evidence>
<evidence type="ECO:0000256" key="2">
    <source>
        <dbReference type="ARBA" id="ARBA00022999"/>
    </source>
</evidence>
<dbReference type="PRINTS" id="PR00401">
    <property type="entry name" value="SH2DOMAIN"/>
</dbReference>
<reference evidence="7 8" key="1">
    <citation type="submission" date="2019-05" db="EMBL/GenBank/DDBJ databases">
        <title>A Chromosome-scale Meerkat (S. suricatta) Genome Assembly.</title>
        <authorList>
            <person name="Dudchenko O."/>
            <person name="Lieberman Aiden E."/>
            <person name="Tung J."/>
            <person name="Barreiro L.B."/>
            <person name="Clutton-Brock T.H."/>
        </authorList>
    </citation>
    <scope>NUCLEOTIDE SEQUENCE [LARGE SCALE GENOMIC DNA]</scope>
</reference>
<dbReference type="InterPro" id="IPR036860">
    <property type="entry name" value="SH2_dom_sf"/>
</dbReference>
<dbReference type="Proteomes" id="UP000472268">
    <property type="component" value="Chromosome 3"/>
</dbReference>
<feature type="domain" description="SH2" evidence="6">
    <location>
        <begin position="376"/>
        <end position="471"/>
    </location>
</feature>
<dbReference type="PROSITE" id="PS50001">
    <property type="entry name" value="SH2"/>
    <property type="match status" value="1"/>
</dbReference>
<evidence type="ECO:0000256" key="1">
    <source>
        <dbReference type="ARBA" id="ARBA00022553"/>
    </source>
</evidence>
<name>A0A673T5F9_SURSU</name>
<dbReference type="Gene3D" id="3.30.505.10">
    <property type="entry name" value="SH2 domain"/>
    <property type="match status" value="1"/>
</dbReference>
<dbReference type="AlphaFoldDB" id="A0A673T5F9"/>
<evidence type="ECO:0000256" key="3">
    <source>
        <dbReference type="ARBA" id="ARBA00074793"/>
    </source>
</evidence>
<reference evidence="7" key="2">
    <citation type="submission" date="2025-08" db="UniProtKB">
        <authorList>
            <consortium name="Ensembl"/>
        </authorList>
    </citation>
    <scope>IDENTIFICATION</scope>
</reference>
<sequence length="476" mass="50651">GVSPPGQGSSQTCCWNLHPASTGRASHPVAGWRGPLPSWSPEPQTKPPREPTGQLRNSEAGGAAPAPGKGRKNSAAELGSGRAGGGAPRDSRPPRDSLQGLIQAAAGKGRKNSRAAEDEPHRAVARSAGCSTYISRLIKVDTQEKNGGGGGGGGGGSNSPSSSSSSASSSPASLGPELDKGKVLRQQDTVRTWEDLPDPRPAKSTVAVRPVPESVGRPCCGGLRTRCFSEIRRRGSKDPLVKVLQLLDGPCEAGGTGPQAETSAQRQGSKDPQLYDTPYEPVDGGPRAEERRGRLPAGDERPAAEYEQPWEWKKEQIARALSVQFEGSEHPSVKEDAARQHRRQKSWTQKALRPAAPEHGEGEKVDPALPLGRQPWFHGAIARAEAESRLQPCREAAYLVRSIESGSGRYSIALKTSQGCVHIIVAQTRDGRYTLGQTSAVFGSVPEVVHHYSSEKLPFKGAEHMTLLHPVHCKPH</sequence>
<feature type="compositionally biased region" description="Low complexity" evidence="5">
    <location>
        <begin position="158"/>
        <end position="173"/>
    </location>
</feature>